<sequence length="103" mass="11868">MSSFRLELNKCRKEIDLIDNQIIELLKNRFDVVKTVGELKVSHSEPMMQSSRVEEILNKREVLSTSIGLPANLAKDIFKALIEHACTYQTKVMDEIECEDENI</sequence>
<dbReference type="GO" id="GO:0004106">
    <property type="term" value="F:chorismate mutase activity"/>
    <property type="evidence" value="ECO:0007669"/>
    <property type="project" value="UniProtKB-EC"/>
</dbReference>
<dbReference type="InterPro" id="IPR036263">
    <property type="entry name" value="Chorismate_II_sf"/>
</dbReference>
<dbReference type="SUPFAM" id="SSF48600">
    <property type="entry name" value="Chorismate mutase II"/>
    <property type="match status" value="1"/>
</dbReference>
<evidence type="ECO:0000256" key="1">
    <source>
        <dbReference type="ARBA" id="ARBA00012404"/>
    </source>
</evidence>
<dbReference type="EC" id="5.4.99.5" evidence="1"/>
<evidence type="ECO:0000313" key="4">
    <source>
        <dbReference type="EMBL" id="KXF80528.1"/>
    </source>
</evidence>
<accession>A0A135I523</accession>
<keyword evidence="5" id="KW-1185">Reference proteome</keyword>
<dbReference type="SMART" id="SM00830">
    <property type="entry name" value="CM_2"/>
    <property type="match status" value="1"/>
</dbReference>
<organism evidence="4 5">
    <name type="scientific">Enterovibrio coralii</name>
    <dbReference type="NCBI Taxonomy" id="294935"/>
    <lineage>
        <taxon>Bacteria</taxon>
        <taxon>Pseudomonadati</taxon>
        <taxon>Pseudomonadota</taxon>
        <taxon>Gammaproteobacteria</taxon>
        <taxon>Vibrionales</taxon>
        <taxon>Vibrionaceae</taxon>
        <taxon>Enterovibrio</taxon>
    </lineage>
</organism>
<dbReference type="PROSITE" id="PS51168">
    <property type="entry name" value="CHORISMATE_MUT_2"/>
    <property type="match status" value="1"/>
</dbReference>
<dbReference type="InterPro" id="IPR036979">
    <property type="entry name" value="CM_dom_sf"/>
</dbReference>
<dbReference type="AlphaFoldDB" id="A0A135I523"/>
<keyword evidence="2" id="KW-0413">Isomerase</keyword>
<dbReference type="Proteomes" id="UP000070529">
    <property type="component" value="Unassembled WGS sequence"/>
</dbReference>
<evidence type="ECO:0000313" key="5">
    <source>
        <dbReference type="Proteomes" id="UP000070529"/>
    </source>
</evidence>
<evidence type="ECO:0000259" key="3">
    <source>
        <dbReference type="PROSITE" id="PS51168"/>
    </source>
</evidence>
<dbReference type="STRING" id="294935.ATN88_07530"/>
<comment type="caution">
    <text evidence="4">The sequence shown here is derived from an EMBL/GenBank/DDBJ whole genome shotgun (WGS) entry which is preliminary data.</text>
</comment>
<dbReference type="EMBL" id="LNTY01000050">
    <property type="protein sequence ID" value="KXF80528.1"/>
    <property type="molecule type" value="Genomic_DNA"/>
</dbReference>
<protein>
    <recommendedName>
        <fullName evidence="1">chorismate mutase</fullName>
        <ecNumber evidence="1">5.4.99.5</ecNumber>
    </recommendedName>
</protein>
<dbReference type="PANTHER" id="PTHR38041:SF1">
    <property type="entry name" value="CHORISMATE MUTASE"/>
    <property type="match status" value="1"/>
</dbReference>
<reference evidence="4 5" key="1">
    <citation type="submission" date="2015-11" db="EMBL/GenBank/DDBJ databases">
        <title>Genomic Taxonomy of the Vibrionaceae.</title>
        <authorList>
            <person name="Gomez-Gil B."/>
            <person name="Enciso-Ibarra J."/>
        </authorList>
    </citation>
    <scope>NUCLEOTIDE SEQUENCE [LARGE SCALE GENOMIC DNA]</scope>
    <source>
        <strain evidence="4 5">CAIM 912</strain>
    </source>
</reference>
<gene>
    <name evidence="4" type="ORF">ATN88_07530</name>
</gene>
<dbReference type="RefSeq" id="WP_067419016.1">
    <property type="nucleotide sequence ID" value="NZ_LNTY01000050.1"/>
</dbReference>
<dbReference type="OrthoDB" id="9802281at2"/>
<dbReference type="Gene3D" id="1.20.59.10">
    <property type="entry name" value="Chorismate mutase"/>
    <property type="match status" value="1"/>
</dbReference>
<dbReference type="Pfam" id="PF01817">
    <property type="entry name" value="CM_2"/>
    <property type="match status" value="1"/>
</dbReference>
<dbReference type="InterPro" id="IPR051331">
    <property type="entry name" value="Chorismate_mutase-related"/>
</dbReference>
<proteinExistence type="predicted"/>
<name>A0A135I523_9GAMM</name>
<dbReference type="PANTHER" id="PTHR38041">
    <property type="entry name" value="CHORISMATE MUTASE"/>
    <property type="match status" value="1"/>
</dbReference>
<dbReference type="InterPro" id="IPR002701">
    <property type="entry name" value="CM_II_prokaryot"/>
</dbReference>
<feature type="domain" description="Chorismate mutase" evidence="3">
    <location>
        <begin position="2"/>
        <end position="93"/>
    </location>
</feature>
<dbReference type="GO" id="GO:0046417">
    <property type="term" value="P:chorismate metabolic process"/>
    <property type="evidence" value="ECO:0007669"/>
    <property type="project" value="InterPro"/>
</dbReference>
<evidence type="ECO:0000256" key="2">
    <source>
        <dbReference type="ARBA" id="ARBA00023235"/>
    </source>
</evidence>
<dbReference type="GO" id="GO:0009697">
    <property type="term" value="P:salicylic acid biosynthetic process"/>
    <property type="evidence" value="ECO:0007669"/>
    <property type="project" value="TreeGrafter"/>
</dbReference>